<evidence type="ECO:0000256" key="3">
    <source>
        <dbReference type="ARBA" id="ARBA00022630"/>
    </source>
</evidence>
<feature type="domain" description="Acyl-CoA oxidase/dehydrogenase middle" evidence="8">
    <location>
        <begin position="122"/>
        <end position="217"/>
    </location>
</feature>
<keyword evidence="4 6" id="KW-0274">FAD</keyword>
<evidence type="ECO:0000259" key="7">
    <source>
        <dbReference type="Pfam" id="PF00441"/>
    </source>
</evidence>
<evidence type="ECO:0000259" key="9">
    <source>
        <dbReference type="Pfam" id="PF02771"/>
    </source>
</evidence>
<dbReference type="InterPro" id="IPR036250">
    <property type="entry name" value="AcylCo_DH-like_C"/>
</dbReference>
<feature type="domain" description="Acyl-CoA dehydrogenase/oxidase C-terminal" evidence="7">
    <location>
        <begin position="229"/>
        <end position="377"/>
    </location>
</feature>
<dbReference type="PANTHER" id="PTHR43884">
    <property type="entry name" value="ACYL-COA DEHYDROGENASE"/>
    <property type="match status" value="1"/>
</dbReference>
<keyword evidence="5 6" id="KW-0560">Oxidoreductase</keyword>
<evidence type="ECO:0000256" key="6">
    <source>
        <dbReference type="RuleBase" id="RU362125"/>
    </source>
</evidence>
<reference evidence="10 11" key="1">
    <citation type="journal article" date="2019" name="Front. Microbiol.">
        <title>Thermoanaerosceptrum fracticalcis gen. nov. sp. nov., a Novel Fumarate-Fermenting Microorganism From a Deep Fractured Carbonate Aquifer of the US Great Basin.</title>
        <authorList>
            <person name="Hamilton-Brehm S.D."/>
            <person name="Stewart L.E."/>
            <person name="Zavarin M."/>
            <person name="Caldwell M."/>
            <person name="Lawson P.A."/>
            <person name="Onstott T.C."/>
            <person name="Grzymski J."/>
            <person name="Neveux I."/>
            <person name="Lollar B.S."/>
            <person name="Russell C.E."/>
            <person name="Moser D.P."/>
        </authorList>
    </citation>
    <scope>NUCLEOTIDE SEQUENCE [LARGE SCALE GENOMIC DNA]</scope>
    <source>
        <strain evidence="10 11">DRI-13</strain>
    </source>
</reference>
<organism evidence="10 11">
    <name type="scientific">Thermanaerosceptrum fracticalcis</name>
    <dbReference type="NCBI Taxonomy" id="1712410"/>
    <lineage>
        <taxon>Bacteria</taxon>
        <taxon>Bacillati</taxon>
        <taxon>Bacillota</taxon>
        <taxon>Clostridia</taxon>
        <taxon>Eubacteriales</taxon>
        <taxon>Peptococcaceae</taxon>
        <taxon>Thermanaerosceptrum</taxon>
    </lineage>
</organism>
<dbReference type="RefSeq" id="WP_034420111.1">
    <property type="nucleotide sequence ID" value="NZ_CP045798.1"/>
</dbReference>
<dbReference type="FunFam" id="1.20.140.10:FF:000004">
    <property type="entry name" value="Acyl-CoA dehydrogenase FadE25"/>
    <property type="match status" value="1"/>
</dbReference>
<evidence type="ECO:0000256" key="5">
    <source>
        <dbReference type="ARBA" id="ARBA00023002"/>
    </source>
</evidence>
<evidence type="ECO:0000313" key="11">
    <source>
        <dbReference type="Proteomes" id="UP000515847"/>
    </source>
</evidence>
<dbReference type="PROSITE" id="PS00072">
    <property type="entry name" value="ACYL_COA_DH_1"/>
    <property type="match status" value="1"/>
</dbReference>
<dbReference type="SUPFAM" id="SSF56645">
    <property type="entry name" value="Acyl-CoA dehydrogenase NM domain-like"/>
    <property type="match status" value="1"/>
</dbReference>
<dbReference type="Gene3D" id="1.20.140.10">
    <property type="entry name" value="Butyryl-CoA Dehydrogenase, subunit A, domain 3"/>
    <property type="match status" value="1"/>
</dbReference>
<proteinExistence type="inferred from homology"/>
<dbReference type="AlphaFoldDB" id="A0A7G6E3T7"/>
<dbReference type="InterPro" id="IPR037069">
    <property type="entry name" value="AcylCoA_DH/ox_N_sf"/>
</dbReference>
<protein>
    <submittedName>
        <fullName evidence="10">Acyl-CoA dehydrogenase</fullName>
    </submittedName>
</protein>
<keyword evidence="11" id="KW-1185">Reference proteome</keyword>
<dbReference type="PANTHER" id="PTHR43884:SF12">
    <property type="entry name" value="ISOVALERYL-COA DEHYDROGENASE, MITOCHONDRIAL-RELATED"/>
    <property type="match status" value="1"/>
</dbReference>
<dbReference type="Pfam" id="PF02771">
    <property type="entry name" value="Acyl-CoA_dh_N"/>
    <property type="match status" value="1"/>
</dbReference>
<dbReference type="InterPro" id="IPR009100">
    <property type="entry name" value="AcylCoA_DH/oxidase_NM_dom_sf"/>
</dbReference>
<dbReference type="InterPro" id="IPR009075">
    <property type="entry name" value="AcylCo_DH/oxidase_C"/>
</dbReference>
<dbReference type="Gene3D" id="1.10.540.10">
    <property type="entry name" value="Acyl-CoA dehydrogenase/oxidase, N-terminal domain"/>
    <property type="match status" value="1"/>
</dbReference>
<dbReference type="Pfam" id="PF00441">
    <property type="entry name" value="Acyl-CoA_dh_1"/>
    <property type="match status" value="1"/>
</dbReference>
<dbReference type="FunFam" id="1.10.540.10:FF:000002">
    <property type="entry name" value="Acyl-CoA dehydrogenase FadE19"/>
    <property type="match status" value="1"/>
</dbReference>
<evidence type="ECO:0000313" key="10">
    <source>
        <dbReference type="EMBL" id="QNB46741.1"/>
    </source>
</evidence>
<dbReference type="PIRSF" id="PIRSF016578">
    <property type="entry name" value="HsaA"/>
    <property type="match status" value="1"/>
</dbReference>
<dbReference type="OrthoDB" id="9802447at2"/>
<gene>
    <name evidence="10" type="ORF">BR63_10740</name>
</gene>
<dbReference type="FunFam" id="2.40.110.10:FF:000001">
    <property type="entry name" value="Acyl-CoA dehydrogenase, mitochondrial"/>
    <property type="match status" value="1"/>
</dbReference>
<sequence length="379" mass="41417">MNFRLSEEQELIRNMVREFVEEEVKPQAADNDRNHRFPTELVARMKELNLLGIPFPEEWGGAGADTLSFAMVVEELSRGCASTGVIVSTHVGLGCQPIYEFGTEAQKEKYLKPLASGEKLGAFCLTEPSAGTDAAAQKTTAVLSGDHYILNGSKIFITNGGQADIYIVMAMTDQSKGTKGISAFIVEKEFPGFQVGQIEDKLGIRASQTAEIIFNNCKVPKENLLGKEGEGFKVAMKALDVGRVGIAAQALGIAQACLDAAVNYAKERQQFGKPIASFQAIQWMIADMATQIQAARHLVYNAAWLKDQGEPFSKEAAMAKLFASETAMQVSIKAIQIHGGYGFTTHYPVERFMRDAKITEIYEGTSEVQRMVIAGQVLR</sequence>
<dbReference type="InterPro" id="IPR013786">
    <property type="entry name" value="AcylCoA_DH/ox_N"/>
</dbReference>
<accession>A0A7G6E3T7</accession>
<dbReference type="InterPro" id="IPR006089">
    <property type="entry name" value="Acyl-CoA_DH_CS"/>
</dbReference>
<evidence type="ECO:0000256" key="1">
    <source>
        <dbReference type="ARBA" id="ARBA00001974"/>
    </source>
</evidence>
<name>A0A7G6E3T7_THEFR</name>
<evidence type="ECO:0000259" key="8">
    <source>
        <dbReference type="Pfam" id="PF02770"/>
    </source>
</evidence>
<dbReference type="EMBL" id="CP045798">
    <property type="protein sequence ID" value="QNB46741.1"/>
    <property type="molecule type" value="Genomic_DNA"/>
</dbReference>
<dbReference type="InterPro" id="IPR046373">
    <property type="entry name" value="Acyl-CoA_Oxase/DH_mid-dom_sf"/>
</dbReference>
<dbReference type="GO" id="GO:0050660">
    <property type="term" value="F:flavin adenine dinucleotide binding"/>
    <property type="evidence" value="ECO:0007669"/>
    <property type="project" value="InterPro"/>
</dbReference>
<evidence type="ECO:0000256" key="4">
    <source>
        <dbReference type="ARBA" id="ARBA00022827"/>
    </source>
</evidence>
<dbReference type="GO" id="GO:0003995">
    <property type="term" value="F:acyl-CoA dehydrogenase activity"/>
    <property type="evidence" value="ECO:0007669"/>
    <property type="project" value="InterPro"/>
</dbReference>
<comment type="similarity">
    <text evidence="2 6">Belongs to the acyl-CoA dehydrogenase family.</text>
</comment>
<dbReference type="KEGG" id="tfr:BR63_10740"/>
<dbReference type="CDD" id="cd01158">
    <property type="entry name" value="SCAD_SBCAD"/>
    <property type="match status" value="1"/>
</dbReference>
<dbReference type="Gene3D" id="2.40.110.10">
    <property type="entry name" value="Butyryl-CoA Dehydrogenase, subunit A, domain 2"/>
    <property type="match status" value="1"/>
</dbReference>
<keyword evidence="3 6" id="KW-0285">Flavoprotein</keyword>
<comment type="cofactor">
    <cofactor evidence="1 6">
        <name>FAD</name>
        <dbReference type="ChEBI" id="CHEBI:57692"/>
    </cofactor>
</comment>
<evidence type="ECO:0000256" key="2">
    <source>
        <dbReference type="ARBA" id="ARBA00009347"/>
    </source>
</evidence>
<dbReference type="Proteomes" id="UP000515847">
    <property type="component" value="Chromosome"/>
</dbReference>
<feature type="domain" description="Acyl-CoA dehydrogenase/oxidase N-terminal" evidence="9">
    <location>
        <begin position="6"/>
        <end position="118"/>
    </location>
</feature>
<dbReference type="Pfam" id="PF02770">
    <property type="entry name" value="Acyl-CoA_dh_M"/>
    <property type="match status" value="1"/>
</dbReference>
<dbReference type="SUPFAM" id="SSF47203">
    <property type="entry name" value="Acyl-CoA dehydrogenase C-terminal domain-like"/>
    <property type="match status" value="1"/>
</dbReference>
<dbReference type="InterPro" id="IPR006091">
    <property type="entry name" value="Acyl-CoA_Oxase/DH_mid-dom"/>
</dbReference>